<evidence type="ECO:0000313" key="2">
    <source>
        <dbReference type="EMBL" id="MBW0592535.1"/>
    </source>
</evidence>
<feature type="region of interest" description="Disordered" evidence="1">
    <location>
        <begin position="136"/>
        <end position="168"/>
    </location>
</feature>
<reference evidence="2" key="1">
    <citation type="submission" date="2021-03" db="EMBL/GenBank/DDBJ databases">
        <title>Draft genome sequence of rust myrtle Austropuccinia psidii MF-1, a brazilian biotype.</title>
        <authorList>
            <person name="Quecine M.C."/>
            <person name="Pachon D.M.R."/>
            <person name="Bonatelli M.L."/>
            <person name="Correr F.H."/>
            <person name="Franceschini L.M."/>
            <person name="Leite T.F."/>
            <person name="Margarido G.R.A."/>
            <person name="Almeida C.A."/>
            <person name="Ferrarezi J.A."/>
            <person name="Labate C.A."/>
        </authorList>
    </citation>
    <scope>NUCLEOTIDE SEQUENCE</scope>
    <source>
        <strain evidence="2">MF-1</strain>
    </source>
</reference>
<dbReference type="AlphaFoldDB" id="A0A9Q3QCP2"/>
<feature type="compositionally biased region" description="Acidic residues" evidence="1">
    <location>
        <begin position="152"/>
        <end position="168"/>
    </location>
</feature>
<evidence type="ECO:0000313" key="3">
    <source>
        <dbReference type="Proteomes" id="UP000765509"/>
    </source>
</evidence>
<gene>
    <name evidence="2" type="ORF">O181_132250</name>
</gene>
<name>A0A9Q3QCP2_9BASI</name>
<proteinExistence type="predicted"/>
<accession>A0A9Q3QCP2</accession>
<keyword evidence="3" id="KW-1185">Reference proteome</keyword>
<sequence length="168" mass="19405">MLIVMMSTYQRATTKLINYRQIRECKQVHEKAERIEQKRSRGRNQIVVDSPSISIHSHPPKGLPIHFYDPSWFNNCPPGQKTTIADSFNVAFLPDASQSIRGIQHPDERLNDQSFTEKYWEECAESYDLSHEIAREDEDLESDYSAIIDNNSESDDDTGEESLEPDKN</sequence>
<comment type="caution">
    <text evidence="2">The sequence shown here is derived from an EMBL/GenBank/DDBJ whole genome shotgun (WGS) entry which is preliminary data.</text>
</comment>
<organism evidence="2 3">
    <name type="scientific">Austropuccinia psidii MF-1</name>
    <dbReference type="NCBI Taxonomy" id="1389203"/>
    <lineage>
        <taxon>Eukaryota</taxon>
        <taxon>Fungi</taxon>
        <taxon>Dikarya</taxon>
        <taxon>Basidiomycota</taxon>
        <taxon>Pucciniomycotina</taxon>
        <taxon>Pucciniomycetes</taxon>
        <taxon>Pucciniales</taxon>
        <taxon>Sphaerophragmiaceae</taxon>
        <taxon>Austropuccinia</taxon>
    </lineage>
</organism>
<evidence type="ECO:0000256" key="1">
    <source>
        <dbReference type="SAM" id="MobiDB-lite"/>
    </source>
</evidence>
<protein>
    <submittedName>
        <fullName evidence="2">Uncharacterized protein</fullName>
    </submittedName>
</protein>
<dbReference type="EMBL" id="AVOT02148855">
    <property type="protein sequence ID" value="MBW0592535.1"/>
    <property type="molecule type" value="Genomic_DNA"/>
</dbReference>
<dbReference type="Proteomes" id="UP000765509">
    <property type="component" value="Unassembled WGS sequence"/>
</dbReference>